<reference evidence="6" key="1">
    <citation type="submission" date="2016-01" db="EMBL/GenBank/DDBJ databases">
        <authorList>
            <person name="Peeters C."/>
        </authorList>
    </citation>
    <scope>NUCLEOTIDE SEQUENCE [LARGE SCALE GENOMIC DNA]</scope>
    <source>
        <strain evidence="6">LMG 29318</strain>
    </source>
</reference>
<dbReference type="Proteomes" id="UP000054870">
    <property type="component" value="Unassembled WGS sequence"/>
</dbReference>
<feature type="domain" description="DUF2345" evidence="4">
    <location>
        <begin position="605"/>
        <end position="750"/>
    </location>
</feature>
<dbReference type="NCBIfam" id="TIGR03361">
    <property type="entry name" value="VI_Rhs_Vgr"/>
    <property type="match status" value="1"/>
</dbReference>
<keyword evidence="7" id="KW-1185">Reference proteome</keyword>
<dbReference type="Gene3D" id="2.40.50.230">
    <property type="entry name" value="Gp5 N-terminal domain"/>
    <property type="match status" value="1"/>
</dbReference>
<feature type="region of interest" description="Disordered" evidence="2">
    <location>
        <begin position="902"/>
        <end position="942"/>
    </location>
</feature>
<feature type="compositionally biased region" description="Polar residues" evidence="2">
    <location>
        <begin position="930"/>
        <end position="942"/>
    </location>
</feature>
<sequence length="942" mass="104177">MTMVIPSQAYSLVLKPQPAVISVSSFNGKLDISQLYEYRIEFTSPDADIGMDKVVGRPAAFTMEPVDPEMEYLSRMFGERAKDFSKMPKAFVTHGVIDKFEKLGTSNDETRYRATLVPKVADLARVRKSRLFQKQSVVEIITDTLRHYGYRLGVDFDFLKLRGKYKRHEYITQYHETTFAFVQRLCAEEGLWFRFEQKHDRAVIIFGDDLDAYARKKRIVPFRLYSGLESAGAESIRSLQTITKRVPEAIQLNDYNHRQADVSLLVEENAAPADKTTDGVDSTWGEHYETREEGKAIARRRHEEHLATQISYRGRGNPFSLEIGEAINLDVNPAGAPYGLLVTSIRLGGGRRTSYWCAFRAIPADRRWRTSIDSITRPKIEGILPARIDSPGKYTYSYLTEKGLYVTTMPFDLDEWSPAGRSRAIRMMKPYAGQNYGHHFPLIDGTEVALIFTAQDPNRPVIAGSLHDSLNPDLVNNLNHTRNIIRSAALNEMRMEDKRGYEHIHLTTPYQVSELNLGHMVDGDRKERGRGAELRSDEHIAVRGGKGVFITADVQNAAGGKQLDMQPAQGLLEQALLQTQSLAETAKAAQAIAADYESQKALLDGTLRELKKAGVLVSAPAGVGVASGEHLQLTAAKNLMATAGGSADIGVLRRFTVAAGEAVSIFAQRLGMKLFAKGKVEVQSQGDEMALSALKDVTISSVDGRLVLSAAKEVWIGAGGSYIKINANRIENGTPGDILEKCAVWSKPSAASAQISSTLPNALPAERLALHLASSPSAMAAIPQDIPYRLYAQGALVAQGLTDASGRILVDHQPTTQSYRLELANGVVYNIPVSEEFRGDPVNGQLANQGFHFFEQGSSGDGQDRAVHRKTYYSLLVRAAKFDFLRRRLRAVDLVPLYVPSSSSCAGREQRLPRNVRRAAQPREYKQYGSKPQTDNGTQQPA</sequence>
<dbReference type="Pfam" id="PF10106">
    <property type="entry name" value="DUF2345"/>
    <property type="match status" value="1"/>
</dbReference>
<dbReference type="SUPFAM" id="SSF69349">
    <property type="entry name" value="Phage fibre proteins"/>
    <property type="match status" value="1"/>
</dbReference>
<evidence type="ECO:0000256" key="2">
    <source>
        <dbReference type="SAM" id="MobiDB-lite"/>
    </source>
</evidence>
<evidence type="ECO:0000313" key="7">
    <source>
        <dbReference type="Proteomes" id="UP000054870"/>
    </source>
</evidence>
<protein>
    <submittedName>
        <fullName evidence="6">Rhs element Vgr protein</fullName>
    </submittedName>
</protein>
<evidence type="ECO:0000259" key="5">
    <source>
        <dbReference type="Pfam" id="PF13296"/>
    </source>
</evidence>
<comment type="caution">
    <text evidence="6">The sequence shown here is derived from an EMBL/GenBank/DDBJ whole genome shotgun (WGS) entry which is preliminary data.</text>
</comment>
<dbReference type="SUPFAM" id="SSF69279">
    <property type="entry name" value="Phage tail proteins"/>
    <property type="match status" value="2"/>
</dbReference>
<dbReference type="SUPFAM" id="SSF69255">
    <property type="entry name" value="gp5 N-terminal domain-like"/>
    <property type="match status" value="1"/>
</dbReference>
<dbReference type="Gene3D" id="2.30.110.50">
    <property type="match status" value="1"/>
</dbReference>
<proteinExistence type="inferred from homology"/>
<dbReference type="Gene3D" id="4.10.220.110">
    <property type="match status" value="1"/>
</dbReference>
<dbReference type="Pfam" id="PF04717">
    <property type="entry name" value="Phage_base_V"/>
    <property type="match status" value="1"/>
</dbReference>
<dbReference type="Pfam" id="PF13296">
    <property type="entry name" value="T6SS_Vgr"/>
    <property type="match status" value="1"/>
</dbReference>
<dbReference type="NCBIfam" id="TIGR01646">
    <property type="entry name" value="vgr_GE"/>
    <property type="match status" value="1"/>
</dbReference>
<dbReference type="InterPro" id="IPR006533">
    <property type="entry name" value="T6SS_Vgr_RhsGE"/>
</dbReference>
<evidence type="ECO:0000259" key="3">
    <source>
        <dbReference type="Pfam" id="PF04717"/>
    </source>
</evidence>
<feature type="domain" description="Gp5/Type VI secretion system Vgr protein OB-fold" evidence="3">
    <location>
        <begin position="416"/>
        <end position="467"/>
    </location>
</feature>
<feature type="domain" description="Putative type VI secretion system Rhs element associated Vgr" evidence="5">
    <location>
        <begin position="487"/>
        <end position="586"/>
    </location>
</feature>
<evidence type="ECO:0000259" key="4">
    <source>
        <dbReference type="Pfam" id="PF10106"/>
    </source>
</evidence>
<dbReference type="Gene3D" id="3.55.50.10">
    <property type="entry name" value="Baseplate protein-like domains"/>
    <property type="match status" value="1"/>
</dbReference>
<name>A0A158DPK5_9BURK</name>
<dbReference type="EMBL" id="FCOF02000086">
    <property type="protein sequence ID" value="SAK96340.1"/>
    <property type="molecule type" value="Genomic_DNA"/>
</dbReference>
<evidence type="ECO:0000256" key="1">
    <source>
        <dbReference type="ARBA" id="ARBA00005558"/>
    </source>
</evidence>
<dbReference type="Pfam" id="PF05954">
    <property type="entry name" value="Phage_GPD"/>
    <property type="match status" value="1"/>
</dbReference>
<dbReference type="AlphaFoldDB" id="A0A158DPK5"/>
<dbReference type="InterPro" id="IPR037026">
    <property type="entry name" value="Vgr_OB-fold_dom_sf"/>
</dbReference>
<comment type="similarity">
    <text evidence="1">Belongs to the VgrG protein family.</text>
</comment>
<evidence type="ECO:0000313" key="6">
    <source>
        <dbReference type="EMBL" id="SAK96340.1"/>
    </source>
</evidence>
<dbReference type="InterPro" id="IPR028244">
    <property type="entry name" value="T6SS_Rhs_Vgr_dom"/>
</dbReference>
<dbReference type="InterPro" id="IPR006531">
    <property type="entry name" value="Gp5/Vgr_OB"/>
</dbReference>
<dbReference type="InterPro" id="IPR017847">
    <property type="entry name" value="T6SS_RhsGE_Vgr_subset"/>
</dbReference>
<organism evidence="6 7">
    <name type="scientific">Caballeronia catudaia</name>
    <dbReference type="NCBI Taxonomy" id="1777136"/>
    <lineage>
        <taxon>Bacteria</taxon>
        <taxon>Pseudomonadati</taxon>
        <taxon>Pseudomonadota</taxon>
        <taxon>Betaproteobacteria</taxon>
        <taxon>Burkholderiales</taxon>
        <taxon>Burkholderiaceae</taxon>
        <taxon>Caballeronia</taxon>
    </lineage>
</organism>
<gene>
    <name evidence="6" type="ORF">AWB75_07003</name>
</gene>
<dbReference type="InterPro" id="IPR018769">
    <property type="entry name" value="VgrG2_DUF2345"/>
</dbReference>
<accession>A0A158DPK5</accession>